<evidence type="ECO:0000259" key="2">
    <source>
        <dbReference type="PROSITE" id="PS51485"/>
    </source>
</evidence>
<reference evidence="3 4" key="1">
    <citation type="submission" date="2020-05" db="EMBL/GenBank/DDBJ databases">
        <title>Vigna angularis (adzuki bean) Var. LongXiaoDou No. 4 denovo assembly.</title>
        <authorList>
            <person name="Xiang H."/>
        </authorList>
    </citation>
    <scope>NUCLEOTIDE SEQUENCE [LARGE SCALE GENOMIC DNA]</scope>
    <source>
        <tissue evidence="3">Leaf</tissue>
    </source>
</reference>
<dbReference type="AlphaFoldDB" id="A0A8T0JHK4"/>
<dbReference type="GO" id="GO:0009055">
    <property type="term" value="F:electron transfer activity"/>
    <property type="evidence" value="ECO:0007669"/>
    <property type="project" value="InterPro"/>
</dbReference>
<comment type="caution">
    <text evidence="3">The sequence shown here is derived from an EMBL/GenBank/DDBJ whole genome shotgun (WGS) entry which is preliminary data.</text>
</comment>
<evidence type="ECO:0000313" key="4">
    <source>
        <dbReference type="Proteomes" id="UP000743370"/>
    </source>
</evidence>
<feature type="domain" description="Phytocyanin" evidence="2">
    <location>
        <begin position="1"/>
        <end position="45"/>
    </location>
</feature>
<dbReference type="Gene3D" id="2.60.40.420">
    <property type="entry name" value="Cupredoxins - blue copper proteins"/>
    <property type="match status" value="1"/>
</dbReference>
<sequence>MPSAMQEMDGGDSMFTFVKSGPFFFISGNAQNCQRGQKLTVIVLAVRHNKLTHSLSPAPTPSPAEATDNGPSESSDISPSGSTSLAPSSIGVRLLLALGWACSSTSWAILLVNGPQFVWGFNLC</sequence>
<name>A0A8T0JHK4_PHAAN</name>
<gene>
    <name evidence="3" type="ORF">HKW66_Vig0219050</name>
</gene>
<organism evidence="3 4">
    <name type="scientific">Phaseolus angularis</name>
    <name type="common">Azuki bean</name>
    <name type="synonym">Vigna angularis</name>
    <dbReference type="NCBI Taxonomy" id="3914"/>
    <lineage>
        <taxon>Eukaryota</taxon>
        <taxon>Viridiplantae</taxon>
        <taxon>Streptophyta</taxon>
        <taxon>Embryophyta</taxon>
        <taxon>Tracheophyta</taxon>
        <taxon>Spermatophyta</taxon>
        <taxon>Magnoliopsida</taxon>
        <taxon>eudicotyledons</taxon>
        <taxon>Gunneridae</taxon>
        <taxon>Pentapetalae</taxon>
        <taxon>rosids</taxon>
        <taxon>fabids</taxon>
        <taxon>Fabales</taxon>
        <taxon>Fabaceae</taxon>
        <taxon>Papilionoideae</taxon>
        <taxon>50 kb inversion clade</taxon>
        <taxon>NPAAA clade</taxon>
        <taxon>indigoferoid/millettioid clade</taxon>
        <taxon>Phaseoleae</taxon>
        <taxon>Vigna</taxon>
    </lineage>
</organism>
<dbReference type="SUPFAM" id="SSF49503">
    <property type="entry name" value="Cupredoxins"/>
    <property type="match status" value="1"/>
</dbReference>
<dbReference type="InterPro" id="IPR008972">
    <property type="entry name" value="Cupredoxin"/>
</dbReference>
<accession>A0A8T0JHK4</accession>
<feature type="region of interest" description="Disordered" evidence="1">
    <location>
        <begin position="53"/>
        <end position="86"/>
    </location>
</feature>
<evidence type="ECO:0000313" key="3">
    <source>
        <dbReference type="EMBL" id="KAG2371731.1"/>
    </source>
</evidence>
<dbReference type="InterPro" id="IPR003245">
    <property type="entry name" value="Phytocyanin_dom"/>
</dbReference>
<dbReference type="PROSITE" id="PS51485">
    <property type="entry name" value="PHYTOCYANIN"/>
    <property type="match status" value="1"/>
</dbReference>
<evidence type="ECO:0000256" key="1">
    <source>
        <dbReference type="SAM" id="MobiDB-lite"/>
    </source>
</evidence>
<dbReference type="Proteomes" id="UP000743370">
    <property type="component" value="Unassembled WGS sequence"/>
</dbReference>
<protein>
    <submittedName>
        <fullName evidence="3">Early nodulin-like protein</fullName>
    </submittedName>
</protein>
<proteinExistence type="predicted"/>
<dbReference type="EMBL" id="JABFOF010000011">
    <property type="protein sequence ID" value="KAG2371731.1"/>
    <property type="molecule type" value="Genomic_DNA"/>
</dbReference>